<name>A0A5R9FZ34_9BACL</name>
<evidence type="ECO:0000256" key="4">
    <source>
        <dbReference type="ARBA" id="ARBA00023136"/>
    </source>
</evidence>
<keyword evidence="8" id="KW-1185">Reference proteome</keyword>
<evidence type="ECO:0000256" key="2">
    <source>
        <dbReference type="ARBA" id="ARBA00022692"/>
    </source>
</evidence>
<evidence type="ECO:0000256" key="3">
    <source>
        <dbReference type="ARBA" id="ARBA00022989"/>
    </source>
</evidence>
<comment type="caution">
    <text evidence="7">The sequence shown here is derived from an EMBL/GenBank/DDBJ whole genome shotgun (WGS) entry which is preliminary data.</text>
</comment>
<dbReference type="InterPro" id="IPR051328">
    <property type="entry name" value="T7SS_ABC-Transporter"/>
</dbReference>
<feature type="domain" description="DUF3533" evidence="6">
    <location>
        <begin position="61"/>
        <end position="246"/>
    </location>
</feature>
<feature type="transmembrane region" description="Helical" evidence="5">
    <location>
        <begin position="52"/>
        <end position="72"/>
    </location>
</feature>
<reference evidence="7 8" key="1">
    <citation type="submission" date="2019-05" db="EMBL/GenBank/DDBJ databases">
        <authorList>
            <person name="Narsing Rao M.P."/>
            <person name="Li W.J."/>
        </authorList>
    </citation>
    <scope>NUCLEOTIDE SEQUENCE [LARGE SCALE GENOMIC DNA]</scope>
    <source>
        <strain evidence="7 8">SYSU_K30003</strain>
    </source>
</reference>
<evidence type="ECO:0000256" key="1">
    <source>
        <dbReference type="ARBA" id="ARBA00004141"/>
    </source>
</evidence>
<comment type="subcellular location">
    <subcellularLocation>
        <location evidence="1">Membrane</location>
        <topology evidence="1">Multi-pass membrane protein</topology>
    </subcellularLocation>
</comment>
<keyword evidence="4 5" id="KW-0472">Membrane</keyword>
<dbReference type="PANTHER" id="PTHR43077">
    <property type="entry name" value="TRANSPORT PERMEASE YVFS-RELATED"/>
    <property type="match status" value="1"/>
</dbReference>
<dbReference type="GO" id="GO:0016020">
    <property type="term" value="C:membrane"/>
    <property type="evidence" value="ECO:0007669"/>
    <property type="project" value="UniProtKB-SubCell"/>
</dbReference>
<dbReference type="PANTHER" id="PTHR43077:SF5">
    <property type="entry name" value="PHAGE INFECTION PROTEIN"/>
    <property type="match status" value="1"/>
</dbReference>
<keyword evidence="3 5" id="KW-1133">Transmembrane helix</keyword>
<dbReference type="Pfam" id="PF12051">
    <property type="entry name" value="DUF3533"/>
    <property type="match status" value="1"/>
</dbReference>
<dbReference type="Gene3D" id="3.40.1710.10">
    <property type="entry name" value="abc type-2 transporter like domain"/>
    <property type="match status" value="1"/>
</dbReference>
<evidence type="ECO:0000259" key="6">
    <source>
        <dbReference type="Pfam" id="PF12051"/>
    </source>
</evidence>
<protein>
    <submittedName>
        <fullName evidence="7">DUF3533 domain-containing protein</fullName>
    </submittedName>
</protein>
<dbReference type="Proteomes" id="UP000309676">
    <property type="component" value="Unassembled WGS sequence"/>
</dbReference>
<dbReference type="InterPro" id="IPR022703">
    <property type="entry name" value="DUF3533"/>
</dbReference>
<evidence type="ECO:0000313" key="8">
    <source>
        <dbReference type="Proteomes" id="UP000309676"/>
    </source>
</evidence>
<evidence type="ECO:0000313" key="7">
    <source>
        <dbReference type="EMBL" id="TLS49322.1"/>
    </source>
</evidence>
<accession>A0A5R9FZ34</accession>
<sequence length="287" mass="30105">MDTRVDYTADSYILIIVIGCELIIIYIVNINQHGVQIRLRECVRMNLFRNKLFAASPIIALTALFIFVLTSYPAATMKPANLPIAVVNLDEGAILQDGTEMKLGEALLGQITTGAGAADRSQGGTAASPVKWVEVGSYEEMREGLDDRQYYAALVIPADFSAKQASLRSSAPESPRLEALVNQGMNATASSMVTQMMSGALATINDAVSAQLLAELEAKGATLTPSQAAVVVSPIVSSITNVNETGSSPARGNAPVSLFQPLWMASIAGAAVSTIAAGKAVEAADSR</sequence>
<proteinExistence type="predicted"/>
<gene>
    <name evidence="7" type="ORF">FE782_26070</name>
</gene>
<organism evidence="7 8">
    <name type="scientific">Paenibacillus antri</name>
    <dbReference type="NCBI Taxonomy" id="2582848"/>
    <lineage>
        <taxon>Bacteria</taxon>
        <taxon>Bacillati</taxon>
        <taxon>Bacillota</taxon>
        <taxon>Bacilli</taxon>
        <taxon>Bacillales</taxon>
        <taxon>Paenibacillaceae</taxon>
        <taxon>Paenibacillus</taxon>
    </lineage>
</organism>
<evidence type="ECO:0000256" key="5">
    <source>
        <dbReference type="SAM" id="Phobius"/>
    </source>
</evidence>
<dbReference type="EMBL" id="VCIW01000022">
    <property type="protein sequence ID" value="TLS49322.1"/>
    <property type="molecule type" value="Genomic_DNA"/>
</dbReference>
<feature type="transmembrane region" description="Helical" evidence="5">
    <location>
        <begin position="12"/>
        <end position="31"/>
    </location>
</feature>
<dbReference type="AlphaFoldDB" id="A0A5R9FZ34"/>
<keyword evidence="2 5" id="KW-0812">Transmembrane</keyword>